<protein>
    <submittedName>
        <fullName evidence="3">ATP-dependent dethiobiotin synthetase BioD</fullName>
        <ecNumber evidence="3">6.3.3.3</ecNumber>
    </submittedName>
</protein>
<name>A0A151AK70_9EURY</name>
<dbReference type="Gene3D" id="3.40.1390.20">
    <property type="entry name" value="HprK N-terminal domain-like"/>
    <property type="match status" value="1"/>
</dbReference>
<dbReference type="AlphaFoldDB" id="A0A151AK70"/>
<dbReference type="InterPro" id="IPR010766">
    <property type="entry name" value="DRTGG"/>
</dbReference>
<comment type="caution">
    <text evidence="3">The sequence shown here is derived from an EMBL/GenBank/DDBJ whole genome shotgun (WGS) entry which is preliminary data.</text>
</comment>
<evidence type="ECO:0000313" key="3">
    <source>
        <dbReference type="EMBL" id="KYH27920.1"/>
    </source>
</evidence>
<dbReference type="SUPFAM" id="SSF52540">
    <property type="entry name" value="P-loop containing nucleoside triphosphate hydrolases"/>
    <property type="match status" value="1"/>
</dbReference>
<keyword evidence="1" id="KW-0315">Glutamine amidotransferase</keyword>
<dbReference type="Pfam" id="PF07085">
    <property type="entry name" value="DRTGG"/>
    <property type="match status" value="1"/>
</dbReference>
<dbReference type="CDD" id="cd03109">
    <property type="entry name" value="DTBS"/>
    <property type="match status" value="1"/>
</dbReference>
<evidence type="ECO:0000256" key="1">
    <source>
        <dbReference type="ARBA" id="ARBA00022962"/>
    </source>
</evidence>
<sequence>MTRTVLITGTEDSTGKTAIALALGKRARAAGKSVGYMKPKGTRLQSNVGKTIDEDPMLAREVLGLDAEMHELEPIVYSPTFIEEAIRGREDPDELRETVRENFEALSADTDLMLIEGASSLATGGIVDLTDADIAALLDAEVVLVAPYTSAGDTDAILAAADRLGERLSGVVFNAVADASFDSLESDVVPFLEGRGIPVLGALPRTRELAGVTVAELAEELGAQVLTGVATDEFVERFLVGAMGGDAALRHFRRARNAALITGGDRSDIQTVALEASGVKCLVLTGGLRPSGAVIGTAEEKGVPVMVVRSDTLSTIDRAEDVVRRGRTRSPETVERMGELLSEHADVEAIVGGE</sequence>
<dbReference type="InterPro" id="IPR027417">
    <property type="entry name" value="P-loop_NTPase"/>
</dbReference>
<dbReference type="Pfam" id="PF13500">
    <property type="entry name" value="AAA_26"/>
    <property type="match status" value="1"/>
</dbReference>
<keyword evidence="3" id="KW-0436">Ligase</keyword>
<proteinExistence type="predicted"/>
<dbReference type="Proteomes" id="UP000075321">
    <property type="component" value="Unassembled WGS sequence"/>
</dbReference>
<dbReference type="OrthoDB" id="50320at2157"/>
<organism evidence="3 4">
    <name type="scientific">Halalkalicoccus paucihalophilus</name>
    <dbReference type="NCBI Taxonomy" id="1008153"/>
    <lineage>
        <taxon>Archaea</taxon>
        <taxon>Methanobacteriati</taxon>
        <taxon>Methanobacteriota</taxon>
        <taxon>Stenosarchaea group</taxon>
        <taxon>Halobacteria</taxon>
        <taxon>Halobacteriales</taxon>
        <taxon>Halococcaceae</taxon>
        <taxon>Halalkalicoccus</taxon>
    </lineage>
</organism>
<dbReference type="RefSeq" id="WP_066379278.1">
    <property type="nucleotide sequence ID" value="NZ_LTAZ01000001.1"/>
</dbReference>
<gene>
    <name evidence="3" type="primary">bioD_1</name>
    <name evidence="3" type="ORF">HAPAU_05950</name>
</gene>
<dbReference type="Gene3D" id="3.40.50.300">
    <property type="entry name" value="P-loop containing nucleotide triphosphate hydrolases"/>
    <property type="match status" value="1"/>
</dbReference>
<dbReference type="EMBL" id="LTAZ01000001">
    <property type="protein sequence ID" value="KYH27920.1"/>
    <property type="molecule type" value="Genomic_DNA"/>
</dbReference>
<dbReference type="PATRIC" id="fig|1008153.3.peg.595"/>
<accession>A0A151AK70</accession>
<keyword evidence="4" id="KW-1185">Reference proteome</keyword>
<reference evidence="3 4" key="1">
    <citation type="submission" date="2016-02" db="EMBL/GenBank/DDBJ databases">
        <title>Genome sequence of Halalkalicoccus paucihalophilus DSM 24557.</title>
        <authorList>
            <person name="Poehlein A."/>
            <person name="Daniel R."/>
        </authorList>
    </citation>
    <scope>NUCLEOTIDE SEQUENCE [LARGE SCALE GENOMIC DNA]</scope>
    <source>
        <strain evidence="3 4">DSM 24557</strain>
    </source>
</reference>
<evidence type="ECO:0000313" key="4">
    <source>
        <dbReference type="Proteomes" id="UP000075321"/>
    </source>
</evidence>
<dbReference type="InterPro" id="IPR028979">
    <property type="entry name" value="Ser_kin/Pase_Hpr-like_N_sf"/>
</dbReference>
<evidence type="ECO:0000259" key="2">
    <source>
        <dbReference type="Pfam" id="PF07085"/>
    </source>
</evidence>
<dbReference type="SUPFAM" id="SSF75138">
    <property type="entry name" value="HprK N-terminal domain-like"/>
    <property type="match status" value="1"/>
</dbReference>
<feature type="domain" description="DRTGG" evidence="2">
    <location>
        <begin position="216"/>
        <end position="320"/>
    </location>
</feature>
<dbReference type="PANTHER" id="PTHR21343:SF8">
    <property type="entry name" value="DRTGG DOMAIN-CONTAINING PROTEIN"/>
    <property type="match status" value="1"/>
</dbReference>
<dbReference type="EC" id="6.3.3.3" evidence="3"/>
<dbReference type="GO" id="GO:0004141">
    <property type="term" value="F:dethiobiotin synthase activity"/>
    <property type="evidence" value="ECO:0007669"/>
    <property type="project" value="UniProtKB-EC"/>
</dbReference>
<dbReference type="PANTHER" id="PTHR21343">
    <property type="entry name" value="DETHIOBIOTIN SYNTHETASE"/>
    <property type="match status" value="1"/>
</dbReference>